<dbReference type="EMBL" id="QBKR01000012">
    <property type="protein sequence ID" value="PTX59389.1"/>
    <property type="molecule type" value="Genomic_DNA"/>
</dbReference>
<dbReference type="Proteomes" id="UP000244240">
    <property type="component" value="Unassembled WGS sequence"/>
</dbReference>
<protein>
    <submittedName>
        <fullName evidence="1">Uncharacterized protein</fullName>
    </submittedName>
</protein>
<dbReference type="AlphaFoldDB" id="A0A2T6BTL2"/>
<proteinExistence type="predicted"/>
<reference evidence="1 2" key="1">
    <citation type="submission" date="2018-04" db="EMBL/GenBank/DDBJ databases">
        <title>Genomic Encyclopedia of Archaeal and Bacterial Type Strains, Phase II (KMG-II): from individual species to whole genera.</title>
        <authorList>
            <person name="Goeker M."/>
        </authorList>
    </citation>
    <scope>NUCLEOTIDE SEQUENCE [LARGE SCALE GENOMIC DNA]</scope>
    <source>
        <strain evidence="1 2">DSM 45787</strain>
    </source>
</reference>
<keyword evidence="2" id="KW-1185">Reference proteome</keyword>
<sequence>MPWPTKNLWMPFGEGGIFLFHPVDFAKLNLYLMNFSDPVRPGSGRLSGWARARVDSFVLKLFPV</sequence>
<evidence type="ECO:0000313" key="1">
    <source>
        <dbReference type="EMBL" id="PTX59389.1"/>
    </source>
</evidence>
<comment type="caution">
    <text evidence="1">The sequence shown here is derived from an EMBL/GenBank/DDBJ whole genome shotgun (WGS) entry which is preliminary data.</text>
</comment>
<name>A0A2T6BTL2_9BACL</name>
<organism evidence="1 2">
    <name type="scientific">Melghirimyces profundicolus</name>
    <dbReference type="NCBI Taxonomy" id="1242148"/>
    <lineage>
        <taxon>Bacteria</taxon>
        <taxon>Bacillati</taxon>
        <taxon>Bacillota</taxon>
        <taxon>Bacilli</taxon>
        <taxon>Bacillales</taxon>
        <taxon>Thermoactinomycetaceae</taxon>
        <taxon>Melghirimyces</taxon>
    </lineage>
</organism>
<evidence type="ECO:0000313" key="2">
    <source>
        <dbReference type="Proteomes" id="UP000244240"/>
    </source>
</evidence>
<gene>
    <name evidence="1" type="ORF">C8P63_11285</name>
</gene>
<accession>A0A2T6BTL2</accession>